<name>A0ABS1E5R4_9GAMM</name>
<dbReference type="Proteomes" id="UP000738126">
    <property type="component" value="Unassembled WGS sequence"/>
</dbReference>
<dbReference type="NCBIfam" id="TIGR04409">
    <property type="entry name" value="LptC_YrbK"/>
    <property type="match status" value="1"/>
</dbReference>
<keyword evidence="4" id="KW-1133">Transmembrane helix</keyword>
<evidence type="ECO:0000256" key="3">
    <source>
        <dbReference type="ARBA" id="ARBA00022692"/>
    </source>
</evidence>
<proteinExistence type="predicted"/>
<comment type="caution">
    <text evidence="7">The sequence shown here is derived from an EMBL/GenBank/DDBJ whole genome shotgun (WGS) entry which is preliminary data.</text>
</comment>
<dbReference type="EMBL" id="NRSH01000049">
    <property type="protein sequence ID" value="MBK1726544.1"/>
    <property type="molecule type" value="Genomic_DNA"/>
</dbReference>
<evidence type="ECO:0000313" key="8">
    <source>
        <dbReference type="Proteomes" id="UP000738126"/>
    </source>
</evidence>
<dbReference type="PANTHER" id="PTHR37481:SF1">
    <property type="entry name" value="LIPOPOLYSACCHARIDE EXPORT SYSTEM PROTEIN LPTC"/>
    <property type="match status" value="1"/>
</dbReference>
<dbReference type="InterPro" id="IPR010664">
    <property type="entry name" value="LipoPS_assembly_LptC-rel"/>
</dbReference>
<dbReference type="Gene3D" id="2.60.450.10">
    <property type="entry name" value="Lipopolysaccharide (LPS) transport protein A like domain"/>
    <property type="match status" value="1"/>
</dbReference>
<accession>A0ABS1E5R4</accession>
<evidence type="ECO:0000313" key="7">
    <source>
        <dbReference type="EMBL" id="MBK1726544.1"/>
    </source>
</evidence>
<evidence type="ECO:0000256" key="2">
    <source>
        <dbReference type="ARBA" id="ARBA00022519"/>
    </source>
</evidence>
<protein>
    <submittedName>
        <fullName evidence="7">LPS export ABC transporter periplasmic protein LptC</fullName>
    </submittedName>
</protein>
<gene>
    <name evidence="7" type="primary">lptC</name>
    <name evidence="7" type="ORF">CKO13_05805</name>
</gene>
<evidence type="ECO:0000256" key="4">
    <source>
        <dbReference type="ARBA" id="ARBA00022989"/>
    </source>
</evidence>
<keyword evidence="2" id="KW-0997">Cell inner membrane</keyword>
<feature type="signal peptide" evidence="6">
    <location>
        <begin position="1"/>
        <end position="19"/>
    </location>
</feature>
<dbReference type="Pfam" id="PF06835">
    <property type="entry name" value="LptC"/>
    <property type="match status" value="1"/>
</dbReference>
<reference evidence="7 8" key="1">
    <citation type="journal article" date="2020" name="Microorganisms">
        <title>Osmotic Adaptation and Compatible Solute Biosynthesis of Phototrophic Bacteria as Revealed from Genome Analyses.</title>
        <authorList>
            <person name="Imhoff J.F."/>
            <person name="Rahn T."/>
            <person name="Kunzel S."/>
            <person name="Keller A."/>
            <person name="Neulinger S.C."/>
        </authorList>
    </citation>
    <scope>NUCLEOTIDE SEQUENCE [LARGE SCALE GENOMIC DNA]</scope>
    <source>
        <strain evidence="7 8">DSM 15116</strain>
    </source>
</reference>
<sequence length="188" mass="20740">MRRGVLFPLAVAAVSAALALLLSREQPPSSSAPSSLAGPEGPAFFLEDFEMIHYDAHGRREALLRGEAGEHYRGRGALEIERPRLTVRSEEEGTWHAAAPRGIAERAESTVHFPGEVELRRPAQRGRPPLSVVTRDLTVDTAAHEARTAAEVVAREPAGRLRGVGMTLDYRRDRLELHHQARGTYEVR</sequence>
<keyword evidence="8" id="KW-1185">Reference proteome</keyword>
<organism evidence="7 8">
    <name type="scientific">Halorhodospira neutriphila</name>
    <dbReference type="NCBI Taxonomy" id="168379"/>
    <lineage>
        <taxon>Bacteria</taxon>
        <taxon>Pseudomonadati</taxon>
        <taxon>Pseudomonadota</taxon>
        <taxon>Gammaproteobacteria</taxon>
        <taxon>Chromatiales</taxon>
        <taxon>Ectothiorhodospiraceae</taxon>
        <taxon>Halorhodospira</taxon>
    </lineage>
</organism>
<dbReference type="InterPro" id="IPR026265">
    <property type="entry name" value="LptC"/>
</dbReference>
<evidence type="ECO:0000256" key="6">
    <source>
        <dbReference type="SAM" id="SignalP"/>
    </source>
</evidence>
<evidence type="ECO:0000256" key="5">
    <source>
        <dbReference type="ARBA" id="ARBA00023136"/>
    </source>
</evidence>
<dbReference type="PANTHER" id="PTHR37481">
    <property type="entry name" value="LIPOPOLYSACCHARIDE EXPORT SYSTEM PROTEIN LPTC"/>
    <property type="match status" value="1"/>
</dbReference>
<keyword evidence="3" id="KW-0812">Transmembrane</keyword>
<evidence type="ECO:0000256" key="1">
    <source>
        <dbReference type="ARBA" id="ARBA00022475"/>
    </source>
</evidence>
<keyword evidence="6" id="KW-0732">Signal</keyword>
<feature type="chain" id="PRO_5045952928" evidence="6">
    <location>
        <begin position="20"/>
        <end position="188"/>
    </location>
</feature>
<dbReference type="InterPro" id="IPR052363">
    <property type="entry name" value="LPS_export_LptC"/>
</dbReference>
<keyword evidence="5" id="KW-0472">Membrane</keyword>
<dbReference type="RefSeq" id="WP_200257814.1">
    <property type="nucleotide sequence ID" value="NZ_NRSH01000049.1"/>
</dbReference>
<keyword evidence="1" id="KW-1003">Cell membrane</keyword>